<dbReference type="CTD" id="10200"/>
<dbReference type="PANTHER" id="PTHR13582">
    <property type="entry name" value="M-PHASE PHOSPHOPROTEIN 6"/>
    <property type="match status" value="1"/>
</dbReference>
<dbReference type="GeneID" id="109518257"/>
<dbReference type="InterPro" id="IPR019324">
    <property type="entry name" value="MPP6"/>
</dbReference>
<dbReference type="Ensembl" id="ENSHCOT00000002205.1">
    <property type="protein sequence ID" value="ENSHCOP00000007312.1"/>
    <property type="gene ID" value="ENSHCOG00000009296.1"/>
</dbReference>
<dbReference type="RefSeq" id="XP_019729558.1">
    <property type="nucleotide sequence ID" value="XM_019873999.1"/>
</dbReference>
<dbReference type="AlphaFoldDB" id="A0A3Q2XSW5"/>
<dbReference type="Proteomes" id="UP000264820">
    <property type="component" value="Unplaced"/>
</dbReference>
<dbReference type="KEGG" id="hcq:109518257"/>
<dbReference type="STRING" id="109280.ENSHCOP00000007312"/>
<organism evidence="1 2">
    <name type="scientific">Hippocampus comes</name>
    <name type="common">Tiger tail seahorse</name>
    <dbReference type="NCBI Taxonomy" id="109280"/>
    <lineage>
        <taxon>Eukaryota</taxon>
        <taxon>Metazoa</taxon>
        <taxon>Chordata</taxon>
        <taxon>Craniata</taxon>
        <taxon>Vertebrata</taxon>
        <taxon>Euteleostomi</taxon>
        <taxon>Actinopterygii</taxon>
        <taxon>Neopterygii</taxon>
        <taxon>Teleostei</taxon>
        <taxon>Neoteleostei</taxon>
        <taxon>Acanthomorphata</taxon>
        <taxon>Syngnathiaria</taxon>
        <taxon>Syngnathiformes</taxon>
        <taxon>Syngnathoidei</taxon>
        <taxon>Syngnathidae</taxon>
        <taxon>Hippocampus</taxon>
    </lineage>
</organism>
<evidence type="ECO:0000313" key="1">
    <source>
        <dbReference type="Ensembl" id="ENSHCOP00000007312.1"/>
    </source>
</evidence>
<dbReference type="GeneTree" id="ENSGT00390000009212"/>
<proteinExistence type="predicted"/>
<accession>A0A3Q2XSW5</accession>
<sequence>MSGDTAKLSKNLLRMKFMQRGLDAETKKQLQEDEKRIISDEHWYLDLPEQRTQENLIVEEKSFVPFEGLLYGRMSFRGFNPEVEKLMALMNPHVGEPQADADAGRMQTDVTDEEMALRYESLVGSLKKKFARKRDRGACQDDDLDVNSNKLEQNAKKMFLKPSD</sequence>
<dbReference type="OrthoDB" id="20403at2759"/>
<dbReference type="Pfam" id="PF10175">
    <property type="entry name" value="MPP6"/>
    <property type="match status" value="1"/>
</dbReference>
<reference evidence="1" key="1">
    <citation type="submission" date="2025-08" db="UniProtKB">
        <authorList>
            <consortium name="Ensembl"/>
        </authorList>
    </citation>
    <scope>IDENTIFICATION</scope>
</reference>
<evidence type="ECO:0000313" key="2">
    <source>
        <dbReference type="Proteomes" id="UP000264820"/>
    </source>
</evidence>
<keyword evidence="2" id="KW-1185">Reference proteome</keyword>
<dbReference type="PANTHER" id="PTHR13582:SF0">
    <property type="entry name" value="M-PHASE PHOSPHOPROTEIN 6"/>
    <property type="match status" value="1"/>
</dbReference>
<dbReference type="OMA" id="GSMKKKF"/>
<reference evidence="1" key="2">
    <citation type="submission" date="2025-09" db="UniProtKB">
        <authorList>
            <consortium name="Ensembl"/>
        </authorList>
    </citation>
    <scope>IDENTIFICATION</scope>
</reference>
<name>A0A3Q2XSW5_HIPCM</name>
<dbReference type="GO" id="GO:0000460">
    <property type="term" value="P:maturation of 5.8S rRNA"/>
    <property type="evidence" value="ECO:0007669"/>
    <property type="project" value="TreeGrafter"/>
</dbReference>
<protein>
    <submittedName>
        <fullName evidence="1">M-phase phosphoprotein 6</fullName>
    </submittedName>
</protein>